<reference evidence="12 13" key="1">
    <citation type="submission" date="2018-05" db="EMBL/GenBank/DDBJ databases">
        <title>Genomic Encyclopedia of Type Strains, Phase IV (KMG-IV): sequencing the most valuable type-strain genomes for metagenomic binning, comparative biology and taxonomic classification.</title>
        <authorList>
            <person name="Goeker M."/>
        </authorList>
    </citation>
    <scope>NUCLEOTIDE SEQUENCE [LARGE SCALE GENOMIC DNA]</scope>
    <source>
        <strain evidence="12 13">DSM 18773</strain>
    </source>
</reference>
<comment type="catalytic activity">
    <reaction evidence="9 10">
        <text>L-threonyl-[protein] + FAD = FMN-L-threonyl-[protein] + AMP + H(+)</text>
        <dbReference type="Rhea" id="RHEA:36847"/>
        <dbReference type="Rhea" id="RHEA-COMP:11060"/>
        <dbReference type="Rhea" id="RHEA-COMP:11061"/>
        <dbReference type="ChEBI" id="CHEBI:15378"/>
        <dbReference type="ChEBI" id="CHEBI:30013"/>
        <dbReference type="ChEBI" id="CHEBI:57692"/>
        <dbReference type="ChEBI" id="CHEBI:74257"/>
        <dbReference type="ChEBI" id="CHEBI:456215"/>
        <dbReference type="EC" id="2.7.1.180"/>
    </reaction>
</comment>
<dbReference type="PIRSF" id="PIRSF006268">
    <property type="entry name" value="ApbE"/>
    <property type="match status" value="1"/>
</dbReference>
<dbReference type="InterPro" id="IPR024932">
    <property type="entry name" value="ApbE"/>
</dbReference>
<keyword evidence="6 10" id="KW-0274">FAD</keyword>
<evidence type="ECO:0000256" key="5">
    <source>
        <dbReference type="ARBA" id="ARBA00022723"/>
    </source>
</evidence>
<evidence type="ECO:0000256" key="4">
    <source>
        <dbReference type="ARBA" id="ARBA00022679"/>
    </source>
</evidence>
<dbReference type="SUPFAM" id="SSF143631">
    <property type="entry name" value="ApbE-like"/>
    <property type="match status" value="1"/>
</dbReference>
<evidence type="ECO:0000256" key="3">
    <source>
        <dbReference type="ARBA" id="ARBA00022630"/>
    </source>
</evidence>
<keyword evidence="12" id="KW-0449">Lipoprotein</keyword>
<dbReference type="AlphaFoldDB" id="A0A316DFY7"/>
<feature type="binding site" evidence="11">
    <location>
        <position position="157"/>
    </location>
    <ligand>
        <name>Mg(2+)</name>
        <dbReference type="ChEBI" id="CHEBI:18420"/>
    </ligand>
</feature>
<proteinExistence type="inferred from homology"/>
<comment type="cofactor">
    <cofactor evidence="11">
        <name>Mg(2+)</name>
        <dbReference type="ChEBI" id="CHEBI:18420"/>
    </cofactor>
    <cofactor evidence="11">
        <name>Mn(2+)</name>
        <dbReference type="ChEBI" id="CHEBI:29035"/>
    </cofactor>
    <text evidence="11">Magnesium. Can also use manganese.</text>
</comment>
<keyword evidence="3 10" id="KW-0285">Flavoprotein</keyword>
<evidence type="ECO:0000256" key="1">
    <source>
        <dbReference type="ARBA" id="ARBA00011955"/>
    </source>
</evidence>
<evidence type="ECO:0000256" key="10">
    <source>
        <dbReference type="PIRNR" id="PIRNR006268"/>
    </source>
</evidence>
<evidence type="ECO:0000256" key="7">
    <source>
        <dbReference type="ARBA" id="ARBA00022842"/>
    </source>
</evidence>
<dbReference type="GO" id="GO:0016740">
    <property type="term" value="F:transferase activity"/>
    <property type="evidence" value="ECO:0007669"/>
    <property type="project" value="UniProtKB-UniRule"/>
</dbReference>
<organism evidence="12 13">
    <name type="scientific">Tumebacillus permanentifrigoris</name>
    <dbReference type="NCBI Taxonomy" id="378543"/>
    <lineage>
        <taxon>Bacteria</taxon>
        <taxon>Bacillati</taxon>
        <taxon>Bacillota</taxon>
        <taxon>Bacilli</taxon>
        <taxon>Bacillales</taxon>
        <taxon>Alicyclobacillaceae</taxon>
        <taxon>Tumebacillus</taxon>
    </lineage>
</organism>
<evidence type="ECO:0000313" key="12">
    <source>
        <dbReference type="EMBL" id="PWK16452.1"/>
    </source>
</evidence>
<dbReference type="EC" id="2.7.1.180" evidence="1 10"/>
<comment type="similarity">
    <text evidence="10">Belongs to the ApbE family.</text>
</comment>
<dbReference type="Pfam" id="PF02424">
    <property type="entry name" value="ApbE"/>
    <property type="match status" value="1"/>
</dbReference>
<name>A0A316DFY7_9BACL</name>
<dbReference type="GO" id="GO:0046872">
    <property type="term" value="F:metal ion binding"/>
    <property type="evidence" value="ECO:0007669"/>
    <property type="project" value="UniProtKB-UniRule"/>
</dbReference>
<evidence type="ECO:0000256" key="6">
    <source>
        <dbReference type="ARBA" id="ARBA00022827"/>
    </source>
</evidence>
<dbReference type="RefSeq" id="WP_109685556.1">
    <property type="nucleotide sequence ID" value="NZ_QGGL01000001.1"/>
</dbReference>
<gene>
    <name evidence="12" type="ORF">C7459_101316</name>
</gene>
<sequence>MSAFRPKPTYSRTALHMDTVVSLHVVSSRSEDDVQARIRRAFEAFLAVERVCSRFDAESELRRLCTHVGEAVQVSPLLFEATRIAWEMAELTDGVFDPTVGHRMAAHGFNINYLTGEKALPPAQATASATVTYRDLILDEQHRTVTLQKPLQLDLGAVAKGMAVDLAARELREFEGFLINAGGDIYAGGLNDHDEPWVIGIQHPTQPDQTITTLRISDAAVCTSGSYERVSPEQTGIHHLLDPRTGRSPSQLVSCTVVAPQAMLADAFSTAAFLLGPEKGQELVAEAGLTGVYVTPDLKVYQGEEEPS</sequence>
<dbReference type="EMBL" id="QGGL01000001">
    <property type="protein sequence ID" value="PWK16452.1"/>
    <property type="molecule type" value="Genomic_DNA"/>
</dbReference>
<dbReference type="OrthoDB" id="9778595at2"/>
<dbReference type="Gene3D" id="3.10.520.10">
    <property type="entry name" value="ApbE-like domains"/>
    <property type="match status" value="1"/>
</dbReference>
<keyword evidence="13" id="KW-1185">Reference proteome</keyword>
<keyword evidence="5 10" id="KW-0479">Metal-binding</keyword>
<accession>A0A316DFY7</accession>
<dbReference type="PANTHER" id="PTHR30040:SF2">
    <property type="entry name" value="FAD:PROTEIN FMN TRANSFERASE"/>
    <property type="match status" value="1"/>
</dbReference>
<dbReference type="InterPro" id="IPR003374">
    <property type="entry name" value="ApbE-like_sf"/>
</dbReference>
<protein>
    <recommendedName>
        <fullName evidence="2 10">FAD:protein FMN transferase</fullName>
        <ecNumber evidence="1 10">2.7.1.180</ecNumber>
    </recommendedName>
    <alternativeName>
        <fullName evidence="8 10">Flavin transferase</fullName>
    </alternativeName>
</protein>
<evidence type="ECO:0000256" key="11">
    <source>
        <dbReference type="PIRSR" id="PIRSR006268-2"/>
    </source>
</evidence>
<evidence type="ECO:0000256" key="8">
    <source>
        <dbReference type="ARBA" id="ARBA00031306"/>
    </source>
</evidence>
<keyword evidence="7 10" id="KW-0460">Magnesium</keyword>
<dbReference type="Proteomes" id="UP000245634">
    <property type="component" value="Unassembled WGS sequence"/>
</dbReference>
<evidence type="ECO:0000256" key="2">
    <source>
        <dbReference type="ARBA" id="ARBA00016337"/>
    </source>
</evidence>
<feature type="binding site" evidence="11">
    <location>
        <position position="270"/>
    </location>
    <ligand>
        <name>Mg(2+)</name>
        <dbReference type="ChEBI" id="CHEBI:18420"/>
    </ligand>
</feature>
<evidence type="ECO:0000313" key="13">
    <source>
        <dbReference type="Proteomes" id="UP000245634"/>
    </source>
</evidence>
<feature type="binding site" evidence="11">
    <location>
        <position position="266"/>
    </location>
    <ligand>
        <name>Mg(2+)</name>
        <dbReference type="ChEBI" id="CHEBI:18420"/>
    </ligand>
</feature>
<keyword evidence="4 10" id="KW-0808">Transferase</keyword>
<evidence type="ECO:0000256" key="9">
    <source>
        <dbReference type="ARBA" id="ARBA00048540"/>
    </source>
</evidence>
<dbReference type="PANTHER" id="PTHR30040">
    <property type="entry name" value="THIAMINE BIOSYNTHESIS LIPOPROTEIN APBE"/>
    <property type="match status" value="1"/>
</dbReference>
<comment type="caution">
    <text evidence="12">The sequence shown here is derived from an EMBL/GenBank/DDBJ whole genome shotgun (WGS) entry which is preliminary data.</text>
</comment>